<sequence>MTDLPASHIPAPKELTLLVVDDSPINVRLLETALSKEGYRILTAANGPKARELAMENQPDLILLDIMMPGEDGFSVIRFLKNHTATASIPVIFLTGVSEIESKIEGFDLGAVDYIIKPFHPMEVLARVRLHLKLSIATNSLITSQAQKLRQLKKAQTSLLVTPESLPEARFAALYESFQEAGGDFYDVIAICQDIHGYLVADFSGHDISTSYLTASIKALMKQNCTPIYQPTESIKLINDVLVEILPENKYLTASYAHLNRKTMKLTLVNAGHPPAVCVPARAPARLIRMDGDILGMFRNVIFGTQVIPVGPGDRFYLYSDGLVESSQDRSVWSRASERMLGACEEVRGMPIEEAVKGIRNMLLPPEIPIEDDIVILAIEI</sequence>
<dbReference type="PANTHER" id="PTHR43156">
    <property type="entry name" value="STAGE II SPORULATION PROTEIN E-RELATED"/>
    <property type="match status" value="1"/>
</dbReference>
<dbReference type="InterPro" id="IPR011006">
    <property type="entry name" value="CheY-like_superfamily"/>
</dbReference>
<dbReference type="InterPro" id="IPR001789">
    <property type="entry name" value="Sig_transdc_resp-reg_receiver"/>
</dbReference>
<feature type="domain" description="Response regulatory" evidence="3">
    <location>
        <begin position="16"/>
        <end position="132"/>
    </location>
</feature>
<dbReference type="Gene3D" id="3.40.50.2300">
    <property type="match status" value="1"/>
</dbReference>
<protein>
    <submittedName>
        <fullName evidence="4">Sigma-B regulation protein RsbU (Phosphoserine phosphatase)</fullName>
    </submittedName>
</protein>
<dbReference type="InterPro" id="IPR001932">
    <property type="entry name" value="PPM-type_phosphatase-like_dom"/>
</dbReference>
<accession>A0A562RU42</accession>
<comment type="caution">
    <text evidence="4">The sequence shown here is derived from an EMBL/GenBank/DDBJ whole genome shotgun (WGS) entry which is preliminary data.</text>
</comment>
<organism evidence="4 5">
    <name type="scientific">Desulfobotulus alkaliphilus</name>
    <dbReference type="NCBI Taxonomy" id="622671"/>
    <lineage>
        <taxon>Bacteria</taxon>
        <taxon>Pseudomonadati</taxon>
        <taxon>Thermodesulfobacteriota</taxon>
        <taxon>Desulfobacteria</taxon>
        <taxon>Desulfobacterales</taxon>
        <taxon>Desulfobacteraceae</taxon>
        <taxon>Desulfobotulus</taxon>
    </lineage>
</organism>
<dbReference type="EMBL" id="VLLC01000010">
    <property type="protein sequence ID" value="TWI72463.1"/>
    <property type="molecule type" value="Genomic_DNA"/>
</dbReference>
<keyword evidence="1" id="KW-0378">Hydrolase</keyword>
<dbReference type="Proteomes" id="UP000318307">
    <property type="component" value="Unassembled WGS sequence"/>
</dbReference>
<evidence type="ECO:0000259" key="3">
    <source>
        <dbReference type="PROSITE" id="PS50110"/>
    </source>
</evidence>
<evidence type="ECO:0000256" key="1">
    <source>
        <dbReference type="ARBA" id="ARBA00022801"/>
    </source>
</evidence>
<dbReference type="SUPFAM" id="SSF81606">
    <property type="entry name" value="PP2C-like"/>
    <property type="match status" value="1"/>
</dbReference>
<dbReference type="RefSeq" id="WP_144684298.1">
    <property type="nucleotide sequence ID" value="NZ_VLLC01000010.1"/>
</dbReference>
<dbReference type="PROSITE" id="PS50110">
    <property type="entry name" value="RESPONSE_REGULATORY"/>
    <property type="match status" value="1"/>
</dbReference>
<evidence type="ECO:0000313" key="5">
    <source>
        <dbReference type="Proteomes" id="UP000318307"/>
    </source>
</evidence>
<feature type="modified residue" description="4-aspartylphosphate" evidence="2">
    <location>
        <position position="65"/>
    </location>
</feature>
<name>A0A562RU42_9BACT</name>
<dbReference type="Pfam" id="PF07228">
    <property type="entry name" value="SpoIIE"/>
    <property type="match status" value="1"/>
</dbReference>
<keyword evidence="5" id="KW-1185">Reference proteome</keyword>
<proteinExistence type="predicted"/>
<dbReference type="PANTHER" id="PTHR43156:SF2">
    <property type="entry name" value="STAGE II SPORULATION PROTEIN E"/>
    <property type="match status" value="1"/>
</dbReference>
<dbReference type="GO" id="GO:0016791">
    <property type="term" value="F:phosphatase activity"/>
    <property type="evidence" value="ECO:0007669"/>
    <property type="project" value="TreeGrafter"/>
</dbReference>
<dbReference type="SMART" id="SM00331">
    <property type="entry name" value="PP2C_SIG"/>
    <property type="match status" value="1"/>
</dbReference>
<evidence type="ECO:0000313" key="4">
    <source>
        <dbReference type="EMBL" id="TWI72463.1"/>
    </source>
</evidence>
<keyword evidence="2" id="KW-0597">Phosphoprotein</keyword>
<dbReference type="InterPro" id="IPR052016">
    <property type="entry name" value="Bact_Sigma-Reg"/>
</dbReference>
<evidence type="ECO:0000256" key="2">
    <source>
        <dbReference type="PROSITE-ProRule" id="PRU00169"/>
    </source>
</evidence>
<dbReference type="InterPro" id="IPR036457">
    <property type="entry name" value="PPM-type-like_dom_sf"/>
</dbReference>
<gene>
    <name evidence="4" type="ORF">LZ24_01605</name>
</gene>
<dbReference type="Gene3D" id="3.60.40.10">
    <property type="entry name" value="PPM-type phosphatase domain"/>
    <property type="match status" value="1"/>
</dbReference>
<dbReference type="SMART" id="SM00448">
    <property type="entry name" value="REC"/>
    <property type="match status" value="1"/>
</dbReference>
<dbReference type="SUPFAM" id="SSF52172">
    <property type="entry name" value="CheY-like"/>
    <property type="match status" value="1"/>
</dbReference>
<reference evidence="4 5" key="1">
    <citation type="submission" date="2019-07" db="EMBL/GenBank/DDBJ databases">
        <title>Genome sequencing of 100 strains of the haloalkaliphilic chemolithoautotrophic sulfur-oxidizing bacterium Thioalkalivibrio.</title>
        <authorList>
            <person name="Muyzer G."/>
        </authorList>
    </citation>
    <scope>NUCLEOTIDE SEQUENCE [LARGE SCALE GENOMIC DNA]</scope>
    <source>
        <strain evidence="4 5">ASO4-4</strain>
    </source>
</reference>
<dbReference type="AlphaFoldDB" id="A0A562RU42"/>
<dbReference type="GO" id="GO:0000160">
    <property type="term" value="P:phosphorelay signal transduction system"/>
    <property type="evidence" value="ECO:0007669"/>
    <property type="project" value="InterPro"/>
</dbReference>
<dbReference type="OrthoDB" id="20101at2"/>
<dbReference type="Pfam" id="PF00072">
    <property type="entry name" value="Response_reg"/>
    <property type="match status" value="1"/>
</dbReference>